<name>A0A6V7XSQ4_MELEN</name>
<reference evidence="1 2" key="1">
    <citation type="submission" date="2020-08" db="EMBL/GenBank/DDBJ databases">
        <authorList>
            <person name="Koutsovoulos G."/>
            <person name="Danchin GJ E."/>
        </authorList>
    </citation>
    <scope>NUCLEOTIDE SEQUENCE [LARGE SCALE GENOMIC DNA]</scope>
</reference>
<protein>
    <submittedName>
        <fullName evidence="1">Uncharacterized protein</fullName>
    </submittedName>
</protein>
<accession>A0A6V7XSQ4</accession>
<evidence type="ECO:0000313" key="2">
    <source>
        <dbReference type="Proteomes" id="UP000580250"/>
    </source>
</evidence>
<comment type="caution">
    <text evidence="1">The sequence shown here is derived from an EMBL/GenBank/DDBJ whole genome shotgun (WGS) entry which is preliminary data.</text>
</comment>
<dbReference type="AlphaFoldDB" id="A0A6V7XSQ4"/>
<sequence length="77" mass="8823">MWVSATNLENEFQNAVDCLLNPAYGFYIRARNFARQLNSQQPTPIQIFLNAVHDAINSEVPFDHSIQLGDIQFVNQK</sequence>
<dbReference type="Proteomes" id="UP000580250">
    <property type="component" value="Unassembled WGS sequence"/>
</dbReference>
<gene>
    <name evidence="1" type="ORF">MENT_LOCUS55937</name>
</gene>
<evidence type="ECO:0000313" key="1">
    <source>
        <dbReference type="EMBL" id="CAD2202311.1"/>
    </source>
</evidence>
<organism evidence="1 2">
    <name type="scientific">Meloidogyne enterolobii</name>
    <name type="common">Root-knot nematode worm</name>
    <name type="synonym">Meloidogyne mayaguensis</name>
    <dbReference type="NCBI Taxonomy" id="390850"/>
    <lineage>
        <taxon>Eukaryota</taxon>
        <taxon>Metazoa</taxon>
        <taxon>Ecdysozoa</taxon>
        <taxon>Nematoda</taxon>
        <taxon>Chromadorea</taxon>
        <taxon>Rhabditida</taxon>
        <taxon>Tylenchina</taxon>
        <taxon>Tylenchomorpha</taxon>
        <taxon>Tylenchoidea</taxon>
        <taxon>Meloidogynidae</taxon>
        <taxon>Meloidogyninae</taxon>
        <taxon>Meloidogyne</taxon>
    </lineage>
</organism>
<dbReference type="EMBL" id="CAJEWN010002170">
    <property type="protein sequence ID" value="CAD2202311.1"/>
    <property type="molecule type" value="Genomic_DNA"/>
</dbReference>
<proteinExistence type="predicted"/>